<feature type="domain" description="Transcription regulator PadR N-terminal" evidence="1">
    <location>
        <begin position="16"/>
        <end position="87"/>
    </location>
</feature>
<proteinExistence type="predicted"/>
<dbReference type="InterPro" id="IPR036388">
    <property type="entry name" value="WH-like_DNA-bd_sf"/>
</dbReference>
<accession>A0A3R6D5V0</accession>
<dbReference type="SUPFAM" id="SSF46785">
    <property type="entry name" value="Winged helix' DNA-binding domain"/>
    <property type="match status" value="1"/>
</dbReference>
<dbReference type="AlphaFoldDB" id="A0A3R6D5V0"/>
<dbReference type="Pfam" id="PF03551">
    <property type="entry name" value="PadR"/>
    <property type="match status" value="1"/>
</dbReference>
<dbReference type="InterPro" id="IPR005149">
    <property type="entry name" value="Tscrpt_reg_PadR_N"/>
</dbReference>
<evidence type="ECO:0000313" key="2">
    <source>
        <dbReference type="EMBL" id="MBC6499021.1"/>
    </source>
</evidence>
<gene>
    <name evidence="2" type="ORF">H7R52_10140</name>
</gene>
<dbReference type="InterPro" id="IPR036390">
    <property type="entry name" value="WH_DNA-bd_sf"/>
</dbReference>
<dbReference type="RefSeq" id="WP_118704074.1">
    <property type="nucleotide sequence ID" value="NZ_CABJBN010000003.1"/>
</dbReference>
<name>A0A3R6D5V0_WEICO</name>
<dbReference type="EMBL" id="JACSZT010000008">
    <property type="protein sequence ID" value="MBC6499021.1"/>
    <property type="molecule type" value="Genomic_DNA"/>
</dbReference>
<sequence>MTGITEILKGVLEGVVLEIINRHETYGYEITKTLQDAGFEDIVEGTVYTILIRLEKKNLVNVEKKKSDVGPMRKFYTLNAAGEAELRDFWERWGFITAQLNKLKEN</sequence>
<evidence type="ECO:0000313" key="3">
    <source>
        <dbReference type="Proteomes" id="UP000650485"/>
    </source>
</evidence>
<evidence type="ECO:0000259" key="1">
    <source>
        <dbReference type="Pfam" id="PF03551"/>
    </source>
</evidence>
<dbReference type="PANTHER" id="PTHR33169:SF14">
    <property type="entry name" value="TRANSCRIPTIONAL REGULATOR RV3488"/>
    <property type="match status" value="1"/>
</dbReference>
<protein>
    <submittedName>
        <fullName evidence="2">PadR family transcriptional regulator</fullName>
    </submittedName>
</protein>
<reference evidence="2" key="1">
    <citation type="submission" date="2020-08" db="EMBL/GenBank/DDBJ databases">
        <title>Complete genome sequence of Weissella confusa strain FS54 provides insights into metabolic potential.</title>
        <authorList>
            <person name="Fhoula I."/>
            <person name="Najjari A."/>
            <person name="Lekired A."/>
            <person name="Bessrour-Aouam N."/>
            <person name="Jaballah S."/>
            <person name="Klibi N."/>
            <person name="Ouzari H.-I."/>
        </authorList>
    </citation>
    <scope>NUCLEOTIDE SEQUENCE</scope>
    <source>
        <strain evidence="2">FS54</strain>
    </source>
</reference>
<comment type="caution">
    <text evidence="2">The sequence shown here is derived from an EMBL/GenBank/DDBJ whole genome shotgun (WGS) entry which is preliminary data.</text>
</comment>
<dbReference type="Proteomes" id="UP000650485">
    <property type="component" value="Unassembled WGS sequence"/>
</dbReference>
<dbReference type="Gene3D" id="1.10.10.10">
    <property type="entry name" value="Winged helix-like DNA-binding domain superfamily/Winged helix DNA-binding domain"/>
    <property type="match status" value="1"/>
</dbReference>
<organism evidence="2 3">
    <name type="scientific">Weissella confusa</name>
    <name type="common">Lactobacillus confusus</name>
    <dbReference type="NCBI Taxonomy" id="1583"/>
    <lineage>
        <taxon>Bacteria</taxon>
        <taxon>Bacillati</taxon>
        <taxon>Bacillota</taxon>
        <taxon>Bacilli</taxon>
        <taxon>Lactobacillales</taxon>
        <taxon>Lactobacillaceae</taxon>
        <taxon>Weissella</taxon>
    </lineage>
</organism>
<dbReference type="InterPro" id="IPR052509">
    <property type="entry name" value="Metal_resp_DNA-bind_regulator"/>
</dbReference>
<dbReference type="PANTHER" id="PTHR33169">
    <property type="entry name" value="PADR-FAMILY TRANSCRIPTIONAL REGULATOR"/>
    <property type="match status" value="1"/>
</dbReference>